<dbReference type="SMART" id="SM00450">
    <property type="entry name" value="RHOD"/>
    <property type="match status" value="1"/>
</dbReference>
<comment type="caution">
    <text evidence="2">The sequence shown here is derived from an EMBL/GenBank/DDBJ whole genome shotgun (WGS) entry which is preliminary data.</text>
</comment>
<dbReference type="EMBL" id="JAGGKG010000001">
    <property type="protein sequence ID" value="MBP1903540.1"/>
    <property type="molecule type" value="Genomic_DNA"/>
</dbReference>
<dbReference type="PANTHER" id="PTHR43031">
    <property type="entry name" value="FAD-DEPENDENT OXIDOREDUCTASE"/>
    <property type="match status" value="1"/>
</dbReference>
<dbReference type="RefSeq" id="WP_210087239.1">
    <property type="nucleotide sequence ID" value="NZ_JAGGKG010000001.1"/>
</dbReference>
<dbReference type="CDD" id="cd00158">
    <property type="entry name" value="RHOD"/>
    <property type="match status" value="1"/>
</dbReference>
<name>A0ABS4FLT8_9BACL</name>
<sequence>MSYDYQGISHIDSEELYELLQETTNSHLIIDVREPHEYEQAHIPGIPLIPMGNFPQYADQLDKEREYVFVCRSGQRSFEVANYLQQLGFQHVHNLDGGMLGWMYETKSGLEHVITGLNEHTSLERLKP</sequence>
<dbReference type="InterPro" id="IPR001763">
    <property type="entry name" value="Rhodanese-like_dom"/>
</dbReference>
<evidence type="ECO:0000259" key="1">
    <source>
        <dbReference type="PROSITE" id="PS50206"/>
    </source>
</evidence>
<dbReference type="PANTHER" id="PTHR43031:SF17">
    <property type="entry name" value="SULFURTRANSFERASE YTWF-RELATED"/>
    <property type="match status" value="1"/>
</dbReference>
<dbReference type="InterPro" id="IPR036873">
    <property type="entry name" value="Rhodanese-like_dom_sf"/>
</dbReference>
<gene>
    <name evidence="2" type="ORF">J2Z32_000152</name>
</gene>
<dbReference type="InterPro" id="IPR050229">
    <property type="entry name" value="GlpE_sulfurtransferase"/>
</dbReference>
<dbReference type="Pfam" id="PF00581">
    <property type="entry name" value="Rhodanese"/>
    <property type="match status" value="1"/>
</dbReference>
<protein>
    <submittedName>
        <fullName evidence="2">Rhodanese-related sulfurtransferase</fullName>
    </submittedName>
</protein>
<feature type="domain" description="Rhodanese" evidence="1">
    <location>
        <begin position="23"/>
        <end position="108"/>
    </location>
</feature>
<dbReference type="Proteomes" id="UP001519272">
    <property type="component" value="Unassembled WGS sequence"/>
</dbReference>
<keyword evidence="3" id="KW-1185">Reference proteome</keyword>
<evidence type="ECO:0000313" key="3">
    <source>
        <dbReference type="Proteomes" id="UP001519272"/>
    </source>
</evidence>
<proteinExistence type="predicted"/>
<organism evidence="2 3">
    <name type="scientific">Paenibacillus turicensis</name>
    <dbReference type="NCBI Taxonomy" id="160487"/>
    <lineage>
        <taxon>Bacteria</taxon>
        <taxon>Bacillati</taxon>
        <taxon>Bacillota</taxon>
        <taxon>Bacilli</taxon>
        <taxon>Bacillales</taxon>
        <taxon>Paenibacillaceae</taxon>
        <taxon>Paenibacillus</taxon>
    </lineage>
</organism>
<dbReference type="PROSITE" id="PS50206">
    <property type="entry name" value="RHODANESE_3"/>
    <property type="match status" value="1"/>
</dbReference>
<dbReference type="SUPFAM" id="SSF52821">
    <property type="entry name" value="Rhodanese/Cell cycle control phosphatase"/>
    <property type="match status" value="1"/>
</dbReference>
<dbReference type="Gene3D" id="3.40.250.10">
    <property type="entry name" value="Rhodanese-like domain"/>
    <property type="match status" value="1"/>
</dbReference>
<accession>A0ABS4FLT8</accession>
<reference evidence="2 3" key="1">
    <citation type="submission" date="2021-03" db="EMBL/GenBank/DDBJ databases">
        <title>Genomic Encyclopedia of Type Strains, Phase IV (KMG-IV): sequencing the most valuable type-strain genomes for metagenomic binning, comparative biology and taxonomic classification.</title>
        <authorList>
            <person name="Goeker M."/>
        </authorList>
    </citation>
    <scope>NUCLEOTIDE SEQUENCE [LARGE SCALE GENOMIC DNA]</scope>
    <source>
        <strain evidence="2 3">DSM 14349</strain>
    </source>
</reference>
<evidence type="ECO:0000313" key="2">
    <source>
        <dbReference type="EMBL" id="MBP1903540.1"/>
    </source>
</evidence>